<evidence type="ECO:0000256" key="2">
    <source>
        <dbReference type="SAM" id="SignalP"/>
    </source>
</evidence>
<keyword evidence="2" id="KW-0732">Signal</keyword>
<feature type="chain" id="PRO_5042167784" evidence="2">
    <location>
        <begin position="18"/>
        <end position="238"/>
    </location>
</feature>
<feature type="signal peptide" evidence="2">
    <location>
        <begin position="1"/>
        <end position="17"/>
    </location>
</feature>
<name>A0AAE8MY64_9PEZI</name>
<gene>
    <name evidence="3" type="ORF">DNG_04152</name>
</gene>
<keyword evidence="4" id="KW-1185">Reference proteome</keyword>
<comment type="caution">
    <text evidence="3">The sequence shown here is derived from an EMBL/GenBank/DDBJ whole genome shotgun (WGS) entry which is preliminary data.</text>
</comment>
<evidence type="ECO:0000313" key="3">
    <source>
        <dbReference type="EMBL" id="SPO01479.1"/>
    </source>
</evidence>
<evidence type="ECO:0000313" key="4">
    <source>
        <dbReference type="Proteomes" id="UP001187682"/>
    </source>
</evidence>
<dbReference type="AlphaFoldDB" id="A0AAE8MY64"/>
<organism evidence="3 4">
    <name type="scientific">Cephalotrichum gorgonifer</name>
    <dbReference type="NCBI Taxonomy" id="2041049"/>
    <lineage>
        <taxon>Eukaryota</taxon>
        <taxon>Fungi</taxon>
        <taxon>Dikarya</taxon>
        <taxon>Ascomycota</taxon>
        <taxon>Pezizomycotina</taxon>
        <taxon>Sordariomycetes</taxon>
        <taxon>Hypocreomycetidae</taxon>
        <taxon>Microascales</taxon>
        <taxon>Microascaceae</taxon>
        <taxon>Cephalotrichum</taxon>
    </lineage>
</organism>
<feature type="region of interest" description="Disordered" evidence="1">
    <location>
        <begin position="141"/>
        <end position="161"/>
    </location>
</feature>
<reference evidence="3" key="1">
    <citation type="submission" date="2018-03" db="EMBL/GenBank/DDBJ databases">
        <authorList>
            <person name="Guldener U."/>
        </authorList>
    </citation>
    <scope>NUCLEOTIDE SEQUENCE</scope>
</reference>
<dbReference type="Proteomes" id="UP001187682">
    <property type="component" value="Unassembled WGS sequence"/>
</dbReference>
<sequence>MLLHYLPFLILAPLAISSPLPTPPPIDADGNHPPFCTSTLTSYDRGFTGGFEPTRTETAYTTTTTTTAYINCAGCRYFEVEYRRSPIWGGHGPVVQVVTVDGTGVAAATETACVRDPPGRGIPAIPLPKRGAHTDAALGRRASAPQDLEPPPPAPNTTVAPEVEDCTSTSFVFPDSTFGGMKTIWAETVTETSLVDCGGCGGLVMSTVLIAPGPPVVFTTTVTASTPSTTNLYACLTA</sequence>
<accession>A0AAE8MY64</accession>
<protein>
    <submittedName>
        <fullName evidence="3">Uncharacterized protein</fullName>
    </submittedName>
</protein>
<evidence type="ECO:0000256" key="1">
    <source>
        <dbReference type="SAM" id="MobiDB-lite"/>
    </source>
</evidence>
<dbReference type="EMBL" id="ONZQ02000005">
    <property type="protein sequence ID" value="SPO01479.1"/>
    <property type="molecule type" value="Genomic_DNA"/>
</dbReference>
<proteinExistence type="predicted"/>